<name>A0AA46QUM9_VIBPH</name>
<evidence type="ECO:0000313" key="1">
    <source>
        <dbReference type="EMBL" id="TXN17138.1"/>
    </source>
</evidence>
<organism evidence="1 2">
    <name type="scientific">Vibrio parahaemolyticus</name>
    <dbReference type="NCBI Taxonomy" id="670"/>
    <lineage>
        <taxon>Bacteria</taxon>
        <taxon>Pseudomonadati</taxon>
        <taxon>Pseudomonadota</taxon>
        <taxon>Gammaproteobacteria</taxon>
        <taxon>Vibrionales</taxon>
        <taxon>Vibrionaceae</taxon>
        <taxon>Vibrio</taxon>
    </lineage>
</organism>
<dbReference type="AlphaFoldDB" id="A0AA46QUM9"/>
<dbReference type="Proteomes" id="UP000321504">
    <property type="component" value="Unassembled WGS sequence"/>
</dbReference>
<comment type="caution">
    <text evidence="1">The sequence shown here is derived from an EMBL/GenBank/DDBJ whole genome shotgun (WGS) entry which is preliminary data.</text>
</comment>
<sequence length="51" mass="5841">MNTHNKAFKSDSQRVAFLICVRFGDYGALPRLVYCVARTLTRRYVTPALGY</sequence>
<reference evidence="1 2" key="1">
    <citation type="submission" date="2019-08" db="EMBL/GenBank/DDBJ databases">
        <title>Emerging of two pre-pandemic pathogenic O4:KUT lineages of Vibrio parahaemolyticus in coastal eastern China.</title>
        <authorList>
            <person name="Yu H."/>
        </authorList>
    </citation>
    <scope>NUCLEOTIDE SEQUENCE [LARGE SCALE GENOMIC DNA]</scope>
    <source>
        <strain evidence="1 2">HZ17-383</strain>
    </source>
</reference>
<proteinExistence type="predicted"/>
<gene>
    <name evidence="1" type="ORF">FVP01_08360</name>
</gene>
<dbReference type="EMBL" id="VRMQ01000002">
    <property type="protein sequence ID" value="TXN17138.1"/>
    <property type="molecule type" value="Genomic_DNA"/>
</dbReference>
<protein>
    <submittedName>
        <fullName evidence="1">DUF3265 domain-containing protein</fullName>
    </submittedName>
</protein>
<accession>A0AA46QUM9</accession>
<evidence type="ECO:0000313" key="2">
    <source>
        <dbReference type="Proteomes" id="UP000321504"/>
    </source>
</evidence>